<dbReference type="KEGG" id="ibu:IB211_02932"/>
<dbReference type="Proteomes" id="UP000064844">
    <property type="component" value="Chromosome"/>
</dbReference>
<protein>
    <submittedName>
        <fullName evidence="2">Uncharacterized protein</fullName>
    </submittedName>
</protein>
<accession>A0A0S2W7L7</accession>
<dbReference type="EMBL" id="CP011307">
    <property type="protein sequence ID" value="ALP95323.1"/>
    <property type="molecule type" value="Genomic_DNA"/>
</dbReference>
<organism evidence="2 3">
    <name type="scientific">Intestinimonas butyriciproducens</name>
    <dbReference type="NCBI Taxonomy" id="1297617"/>
    <lineage>
        <taxon>Bacteria</taxon>
        <taxon>Bacillati</taxon>
        <taxon>Bacillota</taxon>
        <taxon>Clostridia</taxon>
        <taxon>Eubacteriales</taxon>
        <taxon>Intestinimonas</taxon>
    </lineage>
</organism>
<reference evidence="3" key="2">
    <citation type="submission" date="2015-04" db="EMBL/GenBank/DDBJ databases">
        <title>A butyrogenic pathway from the amino acid lysine in a human gut commensal.</title>
        <authorList>
            <person name="de Vos W.M."/>
            <person name="Bui N.T.P."/>
            <person name="Plugge C.M."/>
            <person name="Ritari J."/>
        </authorList>
    </citation>
    <scope>NUCLEOTIDE SEQUENCE [LARGE SCALE GENOMIC DNA]</scope>
    <source>
        <strain evidence="3">AF211</strain>
    </source>
</reference>
<sequence length="40" mass="4709">MAFHGTRLTLLVYLSKFKKIFVSYIVITANCLIFLFHIFV</sequence>
<gene>
    <name evidence="2" type="ORF">IB211_02932</name>
</gene>
<feature type="transmembrane region" description="Helical" evidence="1">
    <location>
        <begin position="21"/>
        <end position="39"/>
    </location>
</feature>
<keyword evidence="3" id="KW-1185">Reference proteome</keyword>
<dbReference type="AlphaFoldDB" id="A0A0S2W7L7"/>
<name>A0A0S2W7L7_9FIRM</name>
<dbReference type="STRING" id="1297617.IB211_02932"/>
<proteinExistence type="predicted"/>
<keyword evidence="1" id="KW-0472">Membrane</keyword>
<evidence type="ECO:0000313" key="2">
    <source>
        <dbReference type="EMBL" id="ALP95323.1"/>
    </source>
</evidence>
<keyword evidence="1" id="KW-0812">Transmembrane</keyword>
<evidence type="ECO:0000313" key="3">
    <source>
        <dbReference type="Proteomes" id="UP000064844"/>
    </source>
</evidence>
<reference evidence="2 3" key="1">
    <citation type="journal article" date="2015" name="Nat. Commun.">
        <title>Production of butyrate from lysine and the Amadori product fructoselysine by a human gut commensal.</title>
        <authorList>
            <person name="Bui T.P."/>
            <person name="Ritari J."/>
            <person name="Boeren S."/>
            <person name="de Waard P."/>
            <person name="Plugge C.M."/>
            <person name="de Vos W.M."/>
        </authorList>
    </citation>
    <scope>NUCLEOTIDE SEQUENCE [LARGE SCALE GENOMIC DNA]</scope>
    <source>
        <strain evidence="2 3">AF211</strain>
    </source>
</reference>
<keyword evidence="1" id="KW-1133">Transmembrane helix</keyword>
<evidence type="ECO:0000256" key="1">
    <source>
        <dbReference type="SAM" id="Phobius"/>
    </source>
</evidence>